<dbReference type="AlphaFoldDB" id="A0A944HA31"/>
<gene>
    <name evidence="5" type="ORF">I8J34_23240</name>
</gene>
<dbReference type="Pfam" id="PF08447">
    <property type="entry name" value="PAS_3"/>
    <property type="match status" value="1"/>
</dbReference>
<sequence length="530" mass="55673">MKNNQPVTNQEHFLKPGRPIVTKTDLKGIVTYANAAFVEISGFAPDELIGHNHNVVRHPDMPVEAFADLWATIKAGHTWRGLVKNRSNDGGFYWVDAFVTPLSEAGRPVGFISVRSAPERSAIDGAEKLYRAVREKQASFPATRPPAKLTTTIGQIRLSALGAAVLAATAGLLDGPWAVGAGMLAAAAALAAACVFEFRVAKPLQCMVEKIRALDQGRLNEQISSAEGGGLAAVFGELEAMRIHLGAMFADVLVATRSVHERADALQGAMQSLRRASEQQGQKVMEAAAAMEEMSVSVNEISNNTDVSAQAARETESAVSEAARAIQAGIDSSDRVVSVVSAARDQVIHVNESVQKIGAISLIIQEIAEQTNLLALNAAIEAARAGEQGRGFAVVADEVRKLAERTRASTVEIGQSLSEIGSQSQAAVATIETASSDVAAGSRLVGASASSLDCIRDASHRASEVAGEIRLMLEQQATASHEVATAMEAISAGVDGNNAAIAEIDTAAKHLNATAGELRALTRHLEGMVK</sequence>
<evidence type="ECO:0000259" key="4">
    <source>
        <dbReference type="PROSITE" id="PS50112"/>
    </source>
</evidence>
<keyword evidence="1 2" id="KW-0807">Transducer</keyword>
<dbReference type="InterPro" id="IPR004089">
    <property type="entry name" value="MCPsignal_dom"/>
</dbReference>
<dbReference type="SUPFAM" id="SSF55785">
    <property type="entry name" value="PYP-like sensor domain (PAS domain)"/>
    <property type="match status" value="1"/>
</dbReference>
<organism evidence="5 6">
    <name type="scientific">Denitromonas iodatirespirans</name>
    <dbReference type="NCBI Taxonomy" id="2795389"/>
    <lineage>
        <taxon>Bacteria</taxon>
        <taxon>Pseudomonadati</taxon>
        <taxon>Pseudomonadota</taxon>
        <taxon>Betaproteobacteria</taxon>
        <taxon>Rhodocyclales</taxon>
        <taxon>Zoogloeaceae</taxon>
        <taxon>Denitromonas</taxon>
    </lineage>
</organism>
<dbReference type="CDD" id="cd00130">
    <property type="entry name" value="PAS"/>
    <property type="match status" value="1"/>
</dbReference>
<dbReference type="NCBIfam" id="TIGR00229">
    <property type="entry name" value="sensory_box"/>
    <property type="match status" value="1"/>
</dbReference>
<dbReference type="GO" id="GO:0007165">
    <property type="term" value="P:signal transduction"/>
    <property type="evidence" value="ECO:0007669"/>
    <property type="project" value="UniProtKB-KW"/>
</dbReference>
<comment type="caution">
    <text evidence="5">The sequence shown here is derived from an EMBL/GenBank/DDBJ whole genome shotgun (WGS) entry which is preliminary data.</text>
</comment>
<dbReference type="SMART" id="SM00283">
    <property type="entry name" value="MA"/>
    <property type="match status" value="1"/>
</dbReference>
<proteinExistence type="predicted"/>
<evidence type="ECO:0000313" key="6">
    <source>
        <dbReference type="Proteomes" id="UP000694660"/>
    </source>
</evidence>
<evidence type="ECO:0000256" key="1">
    <source>
        <dbReference type="ARBA" id="ARBA00023224"/>
    </source>
</evidence>
<dbReference type="SUPFAM" id="SSF58104">
    <property type="entry name" value="Methyl-accepting chemotaxis protein (MCP) signaling domain"/>
    <property type="match status" value="1"/>
</dbReference>
<dbReference type="PANTHER" id="PTHR32089:SF52">
    <property type="entry name" value="CHEMOTAXIS SIGNAL TRANSDUCTION SYSTEM METHYL ACCEPTING SENSORY TRANSDUCER WITH PAS SENSORY DOMAIN"/>
    <property type="match status" value="1"/>
</dbReference>
<dbReference type="RefSeq" id="WP_214364026.1">
    <property type="nucleotide sequence ID" value="NZ_JAEKFT010000053.1"/>
</dbReference>
<dbReference type="PROSITE" id="PS50111">
    <property type="entry name" value="CHEMOTAXIS_TRANSDUC_2"/>
    <property type="match status" value="1"/>
</dbReference>
<dbReference type="InterPro" id="IPR013655">
    <property type="entry name" value="PAS_fold_3"/>
</dbReference>
<feature type="domain" description="Methyl-accepting transducer" evidence="3">
    <location>
        <begin position="255"/>
        <end position="491"/>
    </location>
</feature>
<protein>
    <submittedName>
        <fullName evidence="5">Methyl-accepting chemotaxis protein</fullName>
    </submittedName>
</protein>
<dbReference type="EMBL" id="JAEKFT010000053">
    <property type="protein sequence ID" value="MBT0964103.1"/>
    <property type="molecule type" value="Genomic_DNA"/>
</dbReference>
<dbReference type="InterPro" id="IPR000014">
    <property type="entry name" value="PAS"/>
</dbReference>
<dbReference type="PROSITE" id="PS50112">
    <property type="entry name" value="PAS"/>
    <property type="match status" value="1"/>
</dbReference>
<name>A0A944HA31_DENI1</name>
<dbReference type="Gene3D" id="3.30.450.20">
    <property type="entry name" value="PAS domain"/>
    <property type="match status" value="1"/>
</dbReference>
<dbReference type="Gene3D" id="1.10.287.950">
    <property type="entry name" value="Methyl-accepting chemotaxis protein"/>
    <property type="match status" value="1"/>
</dbReference>
<dbReference type="Pfam" id="PF00015">
    <property type="entry name" value="MCPsignal"/>
    <property type="match status" value="1"/>
</dbReference>
<reference evidence="6" key="1">
    <citation type="journal article" date="2022" name="ISME J.">
        <title>Genetic and phylogenetic analysis of dissimilatory iodate-reducing bacteria identifies potential niches across the world's oceans.</title>
        <authorList>
            <person name="Reyes-Umana V."/>
            <person name="Henning Z."/>
            <person name="Lee K."/>
            <person name="Barnum T.P."/>
            <person name="Coates J.D."/>
        </authorList>
    </citation>
    <scope>NUCLEOTIDE SEQUENCE [LARGE SCALE GENOMIC DNA]</scope>
    <source>
        <strain evidence="6">IR12</strain>
    </source>
</reference>
<dbReference type="GO" id="GO:0016020">
    <property type="term" value="C:membrane"/>
    <property type="evidence" value="ECO:0007669"/>
    <property type="project" value="InterPro"/>
</dbReference>
<dbReference type="PANTHER" id="PTHR32089">
    <property type="entry name" value="METHYL-ACCEPTING CHEMOTAXIS PROTEIN MCPB"/>
    <property type="match status" value="1"/>
</dbReference>
<dbReference type="Proteomes" id="UP000694660">
    <property type="component" value="Unassembled WGS sequence"/>
</dbReference>
<keyword evidence="6" id="KW-1185">Reference proteome</keyword>
<accession>A0A944HA31</accession>
<evidence type="ECO:0000256" key="2">
    <source>
        <dbReference type="PROSITE-ProRule" id="PRU00284"/>
    </source>
</evidence>
<evidence type="ECO:0000313" key="5">
    <source>
        <dbReference type="EMBL" id="MBT0964103.1"/>
    </source>
</evidence>
<feature type="domain" description="PAS" evidence="4">
    <location>
        <begin position="25"/>
        <end position="60"/>
    </location>
</feature>
<dbReference type="InterPro" id="IPR035965">
    <property type="entry name" value="PAS-like_dom_sf"/>
</dbReference>
<evidence type="ECO:0000259" key="3">
    <source>
        <dbReference type="PROSITE" id="PS50111"/>
    </source>
</evidence>